<comment type="caution">
    <text evidence="1">The sequence shown here is derived from an EMBL/GenBank/DDBJ whole genome shotgun (WGS) entry which is preliminary data.</text>
</comment>
<accession>X0SDK3</accession>
<reference evidence="1" key="1">
    <citation type="journal article" date="2014" name="Front. Microbiol.">
        <title>High frequency of phylogenetically diverse reductive dehalogenase-homologous genes in deep subseafloor sedimentary metagenomes.</title>
        <authorList>
            <person name="Kawai M."/>
            <person name="Futagami T."/>
            <person name="Toyoda A."/>
            <person name="Takaki Y."/>
            <person name="Nishi S."/>
            <person name="Hori S."/>
            <person name="Arai W."/>
            <person name="Tsubouchi T."/>
            <person name="Morono Y."/>
            <person name="Uchiyama I."/>
            <person name="Ito T."/>
            <person name="Fujiyama A."/>
            <person name="Inagaki F."/>
            <person name="Takami H."/>
        </authorList>
    </citation>
    <scope>NUCLEOTIDE SEQUENCE</scope>
    <source>
        <strain evidence="1">Expedition CK06-06</strain>
    </source>
</reference>
<protein>
    <submittedName>
        <fullName evidence="1">Uncharacterized protein</fullName>
    </submittedName>
</protein>
<organism evidence="1">
    <name type="scientific">marine sediment metagenome</name>
    <dbReference type="NCBI Taxonomy" id="412755"/>
    <lineage>
        <taxon>unclassified sequences</taxon>
        <taxon>metagenomes</taxon>
        <taxon>ecological metagenomes</taxon>
    </lineage>
</organism>
<evidence type="ECO:0000313" key="1">
    <source>
        <dbReference type="EMBL" id="GAF73957.1"/>
    </source>
</evidence>
<dbReference type="EMBL" id="BARS01001600">
    <property type="protein sequence ID" value="GAF73957.1"/>
    <property type="molecule type" value="Genomic_DNA"/>
</dbReference>
<proteinExistence type="predicted"/>
<dbReference type="AlphaFoldDB" id="X0SDK3"/>
<feature type="non-terminal residue" evidence="1">
    <location>
        <position position="1"/>
    </location>
</feature>
<sequence>HNEKGRALQLSFGQEDLTKRICGGIQNHASDVDSYEQHLGNQAEYEWVEYVKPNPSHIWCNRRTVNAIETSYLSFLSLFHATHASKLIEHKREVSTEKEHQKKIIKKGFFSYIEDINNSGLMTTRADDEKVSRLQNLLKDNECQSLGKKIRKLMCYLSASHVEWKSREGEKVLKNLNDLAQNFWDLVGLIRIASNMNKPPRAQEMYEVLEKNYYSVISKHKIYNKSINEMRKSEQGGNAGKRFVAGVTSFFKNEQS</sequence>
<feature type="non-terminal residue" evidence="1">
    <location>
        <position position="256"/>
    </location>
</feature>
<gene>
    <name evidence="1" type="ORF">S01H1_03048</name>
</gene>
<name>X0SDK3_9ZZZZ</name>